<feature type="compositionally biased region" description="Basic and acidic residues" evidence="1">
    <location>
        <begin position="168"/>
        <end position="185"/>
    </location>
</feature>
<dbReference type="EMBL" id="FOMJ01000006">
    <property type="protein sequence ID" value="SFD61419.1"/>
    <property type="molecule type" value="Genomic_DNA"/>
</dbReference>
<organism evidence="2 3">
    <name type="scientific">Thiohalospira halophila DSM 15071</name>
    <dbReference type="NCBI Taxonomy" id="1123397"/>
    <lineage>
        <taxon>Bacteria</taxon>
        <taxon>Pseudomonadati</taxon>
        <taxon>Pseudomonadota</taxon>
        <taxon>Gammaproteobacteria</taxon>
        <taxon>Thiohalospirales</taxon>
        <taxon>Thiohalospiraceae</taxon>
        <taxon>Thiohalospira</taxon>
    </lineage>
</organism>
<protein>
    <submittedName>
        <fullName evidence="2">LPP20 lipoprotein</fullName>
    </submittedName>
</protein>
<evidence type="ECO:0000313" key="2">
    <source>
        <dbReference type="EMBL" id="SFD61419.1"/>
    </source>
</evidence>
<reference evidence="2 3" key="1">
    <citation type="submission" date="2016-10" db="EMBL/GenBank/DDBJ databases">
        <authorList>
            <person name="de Groot N.N."/>
        </authorList>
    </citation>
    <scope>NUCLEOTIDE SEQUENCE [LARGE SCALE GENOMIC DNA]</scope>
    <source>
        <strain evidence="2 3">HL3</strain>
    </source>
</reference>
<evidence type="ECO:0000256" key="1">
    <source>
        <dbReference type="SAM" id="MobiDB-lite"/>
    </source>
</evidence>
<dbReference type="STRING" id="1123397.SAMN05660831_01989"/>
<keyword evidence="2" id="KW-0449">Lipoprotein</keyword>
<gene>
    <name evidence="2" type="ORF">SAMN05660831_01989</name>
</gene>
<dbReference type="PROSITE" id="PS51257">
    <property type="entry name" value="PROKAR_LIPOPROTEIN"/>
    <property type="match status" value="1"/>
</dbReference>
<feature type="region of interest" description="Disordered" evidence="1">
    <location>
        <begin position="160"/>
        <end position="185"/>
    </location>
</feature>
<dbReference type="RefSeq" id="WP_093428612.1">
    <property type="nucleotide sequence ID" value="NZ_FOMJ01000006.1"/>
</dbReference>
<proteinExistence type="predicted"/>
<sequence>MRTTSLVAITFAALVAAGCGSTPEEEPAPSGMQEVAMPSWYDTTRTADEGEGMIYGYGMGESSSRRLAVESAQAEGRRAIAGYIATEAAGLIEESTTEMGSEARETARAAFETFVDQRVHGIRPDRSALYKDEDDNFVAYYRMAVDQALFDEMLDEAMESEQVAEELGPDHQEAMESLKKRREAN</sequence>
<keyword evidence="3" id="KW-1185">Reference proteome</keyword>
<evidence type="ECO:0000313" key="3">
    <source>
        <dbReference type="Proteomes" id="UP000198611"/>
    </source>
</evidence>
<dbReference type="AlphaFoldDB" id="A0A1I1TSB3"/>
<accession>A0A1I1TSB3</accession>
<dbReference type="Proteomes" id="UP000198611">
    <property type="component" value="Unassembled WGS sequence"/>
</dbReference>
<name>A0A1I1TSB3_9GAMM</name>